<dbReference type="SUPFAM" id="SSF56796">
    <property type="entry name" value="Dehydroquinate synthase-like"/>
    <property type="match status" value="1"/>
</dbReference>
<dbReference type="Gene3D" id="3.40.50.1970">
    <property type="match status" value="1"/>
</dbReference>
<reference evidence="4" key="1">
    <citation type="journal article" date="2020" name="Stud. Mycol.">
        <title>101 Dothideomycetes genomes: a test case for predicting lifestyles and emergence of pathogens.</title>
        <authorList>
            <person name="Haridas S."/>
            <person name="Albert R."/>
            <person name="Binder M."/>
            <person name="Bloem J."/>
            <person name="Labutti K."/>
            <person name="Salamov A."/>
            <person name="Andreopoulos B."/>
            <person name="Baker S."/>
            <person name="Barry K."/>
            <person name="Bills G."/>
            <person name="Bluhm B."/>
            <person name="Cannon C."/>
            <person name="Castanera R."/>
            <person name="Culley D."/>
            <person name="Daum C."/>
            <person name="Ezra D."/>
            <person name="Gonzalez J."/>
            <person name="Henrissat B."/>
            <person name="Kuo A."/>
            <person name="Liang C."/>
            <person name="Lipzen A."/>
            <person name="Lutzoni F."/>
            <person name="Magnuson J."/>
            <person name="Mondo S."/>
            <person name="Nolan M."/>
            <person name="Ohm R."/>
            <person name="Pangilinan J."/>
            <person name="Park H.-J."/>
            <person name="Ramirez L."/>
            <person name="Alfaro M."/>
            <person name="Sun H."/>
            <person name="Tritt A."/>
            <person name="Yoshinaga Y."/>
            <person name="Zwiers L.-H."/>
            <person name="Turgeon B."/>
            <person name="Goodwin S."/>
            <person name="Spatafora J."/>
            <person name="Crous P."/>
            <person name="Grigoriev I."/>
        </authorList>
    </citation>
    <scope>NUCLEOTIDE SEQUENCE</scope>
    <source>
        <strain evidence="4">CBS 123094</strain>
    </source>
</reference>
<feature type="domain" description="Alcohol dehydrogenase iron-type/glycerol dehydrogenase GldA" evidence="2">
    <location>
        <begin position="27"/>
        <end position="201"/>
    </location>
</feature>
<dbReference type="PANTHER" id="PTHR11496:SF107">
    <property type="entry name" value="ALCOHOL DEHYDROGENASE, PUTATIVE (AFU_ORTHOLOGUE AFUA_1G06800)-RELATED"/>
    <property type="match status" value="1"/>
</dbReference>
<dbReference type="CDD" id="cd08192">
    <property type="entry name" value="MAR-like"/>
    <property type="match status" value="1"/>
</dbReference>
<accession>A0A6A5WU17</accession>
<dbReference type="Pfam" id="PF00465">
    <property type="entry name" value="Fe-ADH"/>
    <property type="match status" value="1"/>
</dbReference>
<dbReference type="PROSITE" id="PS00060">
    <property type="entry name" value="ADH_IRON_2"/>
    <property type="match status" value="1"/>
</dbReference>
<evidence type="ECO:0000313" key="5">
    <source>
        <dbReference type="Proteomes" id="UP000799779"/>
    </source>
</evidence>
<evidence type="ECO:0000256" key="1">
    <source>
        <dbReference type="ARBA" id="ARBA00023002"/>
    </source>
</evidence>
<dbReference type="Gene3D" id="1.20.1090.10">
    <property type="entry name" value="Dehydroquinate synthase-like - alpha domain"/>
    <property type="match status" value="1"/>
</dbReference>
<keyword evidence="5" id="KW-1185">Reference proteome</keyword>
<proteinExistence type="predicted"/>
<dbReference type="PANTHER" id="PTHR11496">
    <property type="entry name" value="ALCOHOL DEHYDROGENASE"/>
    <property type="match status" value="1"/>
</dbReference>
<name>A0A6A5WU17_9PLEO</name>
<protein>
    <submittedName>
        <fullName evidence="4">Dehydroquinate synthase-like protein</fullName>
    </submittedName>
</protein>
<sequence length="417" mass="44966">MDTSKQSPTTGHRIQQLDIPSRQGHDAIFNAEYLTDIPAALGSWNCERIVLVHSTALDAATTVIGALKSTLGGSLVGTKSGVGAHSPYPDAIDIAQLLHSRQADCLISVGSSSYSDACKTARLLHSTLPSTITVDNVENTVDQKRGLADNFKDPLVKLILVPTSLSASEWNHVSSGTNPNTGKKQHFGIETAAPDLVLLDPELASTAPRKLWLSSGMRAVDHCVETICNPNCNDEAATHMEETLAILLKGLTEYKEGEKVGGRAELLKGISECQVGSRQAMVGLLQWKIPMGPSHAIGHQLGSTFGVMHGVTSCVMLASVMRYMKDVKKDIEHANAQNKVLAVYNRTLDWDETSAADAIERFVRFLELPSSLKEVGLTEQKDLDQIAEKTMTDVWGGGKKGATKQEVLDMLELARGC</sequence>
<dbReference type="InterPro" id="IPR018211">
    <property type="entry name" value="ADH_Fe_CS"/>
</dbReference>
<dbReference type="Proteomes" id="UP000799779">
    <property type="component" value="Unassembled WGS sequence"/>
</dbReference>
<dbReference type="InterPro" id="IPR056798">
    <property type="entry name" value="ADH_Fe_C"/>
</dbReference>
<dbReference type="InterPro" id="IPR039697">
    <property type="entry name" value="Alcohol_dehydrogenase_Fe"/>
</dbReference>
<dbReference type="AlphaFoldDB" id="A0A6A5WU17"/>
<dbReference type="OrthoDB" id="339764at2759"/>
<gene>
    <name evidence="4" type="ORF">P154DRAFT_572265</name>
</gene>
<dbReference type="GO" id="GO:0004022">
    <property type="term" value="F:alcohol dehydrogenase (NAD+) activity"/>
    <property type="evidence" value="ECO:0007669"/>
    <property type="project" value="TreeGrafter"/>
</dbReference>
<dbReference type="Pfam" id="PF25137">
    <property type="entry name" value="ADH_Fe_C"/>
    <property type="match status" value="1"/>
</dbReference>
<dbReference type="GO" id="GO:0046872">
    <property type="term" value="F:metal ion binding"/>
    <property type="evidence" value="ECO:0007669"/>
    <property type="project" value="InterPro"/>
</dbReference>
<evidence type="ECO:0000313" key="4">
    <source>
        <dbReference type="EMBL" id="KAF2004229.1"/>
    </source>
</evidence>
<evidence type="ECO:0000259" key="2">
    <source>
        <dbReference type="Pfam" id="PF00465"/>
    </source>
</evidence>
<evidence type="ECO:0000259" key="3">
    <source>
        <dbReference type="Pfam" id="PF25137"/>
    </source>
</evidence>
<organism evidence="4 5">
    <name type="scientific">Amniculicola lignicola CBS 123094</name>
    <dbReference type="NCBI Taxonomy" id="1392246"/>
    <lineage>
        <taxon>Eukaryota</taxon>
        <taxon>Fungi</taxon>
        <taxon>Dikarya</taxon>
        <taxon>Ascomycota</taxon>
        <taxon>Pezizomycotina</taxon>
        <taxon>Dothideomycetes</taxon>
        <taxon>Pleosporomycetidae</taxon>
        <taxon>Pleosporales</taxon>
        <taxon>Amniculicolaceae</taxon>
        <taxon>Amniculicola</taxon>
    </lineage>
</organism>
<dbReference type="EMBL" id="ML977568">
    <property type="protein sequence ID" value="KAF2004229.1"/>
    <property type="molecule type" value="Genomic_DNA"/>
</dbReference>
<dbReference type="InterPro" id="IPR001670">
    <property type="entry name" value="ADH_Fe/GldA"/>
</dbReference>
<dbReference type="GO" id="GO:0005739">
    <property type="term" value="C:mitochondrion"/>
    <property type="evidence" value="ECO:0007669"/>
    <property type="project" value="TreeGrafter"/>
</dbReference>
<feature type="domain" description="Fe-containing alcohol dehydrogenase-like C-terminal" evidence="3">
    <location>
        <begin position="214"/>
        <end position="412"/>
    </location>
</feature>
<keyword evidence="1" id="KW-0560">Oxidoreductase</keyword>